<comment type="cofactor">
    <cofactor evidence="1">
        <name>FMN</name>
        <dbReference type="ChEBI" id="CHEBI:58210"/>
    </cofactor>
</comment>
<evidence type="ECO:0000313" key="8">
    <source>
        <dbReference type="EMBL" id="GFD60128.1"/>
    </source>
</evidence>
<dbReference type="SUPFAM" id="SSF51395">
    <property type="entry name" value="FMN-linked oxidoreductases"/>
    <property type="match status" value="1"/>
</dbReference>
<evidence type="ECO:0000256" key="5">
    <source>
        <dbReference type="ARBA" id="ARBA00022643"/>
    </source>
</evidence>
<evidence type="ECO:0000256" key="1">
    <source>
        <dbReference type="ARBA" id="ARBA00001917"/>
    </source>
</evidence>
<sequence>IDFPLCVSPAGIQAMAHPEGELATSRACAKRNVHMAVSSFANYSVEEICKASQAITPIGHAIQ</sequence>
<evidence type="ECO:0000256" key="2">
    <source>
        <dbReference type="ARBA" id="ARBA00004923"/>
    </source>
</evidence>
<feature type="non-terminal residue" evidence="8">
    <location>
        <position position="63"/>
    </location>
</feature>
<dbReference type="AlphaFoldDB" id="A0A699XQB3"/>
<accession>A0A699XQB3</accession>
<protein>
    <submittedName>
        <fullName evidence="8">Peroxisomal (S)-2-hydroxy-acid oxidase-like</fullName>
    </submittedName>
</protein>
<organism evidence="8">
    <name type="scientific">Tanacetum cinerariifolium</name>
    <name type="common">Dalmatian daisy</name>
    <name type="synonym">Chrysanthemum cinerariifolium</name>
    <dbReference type="NCBI Taxonomy" id="118510"/>
    <lineage>
        <taxon>Eukaryota</taxon>
        <taxon>Viridiplantae</taxon>
        <taxon>Streptophyta</taxon>
        <taxon>Embryophyta</taxon>
        <taxon>Tracheophyta</taxon>
        <taxon>Spermatophyta</taxon>
        <taxon>Magnoliopsida</taxon>
        <taxon>eudicotyledons</taxon>
        <taxon>Gunneridae</taxon>
        <taxon>Pentapetalae</taxon>
        <taxon>asterids</taxon>
        <taxon>campanulids</taxon>
        <taxon>Asterales</taxon>
        <taxon>Asteraceae</taxon>
        <taxon>Asteroideae</taxon>
        <taxon>Anthemideae</taxon>
        <taxon>Anthemidinae</taxon>
        <taxon>Tanacetum</taxon>
    </lineage>
</organism>
<dbReference type="EMBL" id="BKCJ011873828">
    <property type="protein sequence ID" value="GFD60128.1"/>
    <property type="molecule type" value="Genomic_DNA"/>
</dbReference>
<keyword evidence="3" id="KW-0323">Glycolate pathway</keyword>
<comment type="pathway">
    <text evidence="2">Photosynthesis; photorespiration; glycine from 2-phosphoglycolate: step 2/3.</text>
</comment>
<dbReference type="InterPro" id="IPR013785">
    <property type="entry name" value="Aldolase_TIM"/>
</dbReference>
<dbReference type="Gene3D" id="3.20.20.70">
    <property type="entry name" value="Aldolase class I"/>
    <property type="match status" value="1"/>
</dbReference>
<reference evidence="8" key="1">
    <citation type="journal article" date="2019" name="Sci. Rep.">
        <title>Draft genome of Tanacetum cinerariifolium, the natural source of mosquito coil.</title>
        <authorList>
            <person name="Yamashiro T."/>
            <person name="Shiraishi A."/>
            <person name="Satake H."/>
            <person name="Nakayama K."/>
        </authorList>
    </citation>
    <scope>NUCLEOTIDE SEQUENCE</scope>
</reference>
<evidence type="ECO:0000259" key="7">
    <source>
        <dbReference type="Pfam" id="PF01070"/>
    </source>
</evidence>
<comment type="caution">
    <text evidence="8">The sequence shown here is derived from an EMBL/GenBank/DDBJ whole genome shotgun (WGS) entry which is preliminary data.</text>
</comment>
<keyword evidence="4" id="KW-0285">Flavoprotein</keyword>
<dbReference type="GO" id="GO:0003973">
    <property type="term" value="F:(S)-2-hydroxy-acid oxidase activity"/>
    <property type="evidence" value="ECO:0007669"/>
    <property type="project" value="UniProtKB-EC"/>
</dbReference>
<evidence type="ECO:0000256" key="6">
    <source>
        <dbReference type="ARBA" id="ARBA00036241"/>
    </source>
</evidence>
<keyword evidence="5" id="KW-0288">FMN</keyword>
<comment type="catalytic activity">
    <reaction evidence="6">
        <text>glycolate + O2 = glyoxylate + H2O2</text>
        <dbReference type="Rhea" id="RHEA:25311"/>
        <dbReference type="ChEBI" id="CHEBI:15379"/>
        <dbReference type="ChEBI" id="CHEBI:16240"/>
        <dbReference type="ChEBI" id="CHEBI:29805"/>
        <dbReference type="ChEBI" id="CHEBI:36655"/>
        <dbReference type="EC" id="1.1.3.15"/>
    </reaction>
    <physiologicalReaction direction="left-to-right" evidence="6">
        <dbReference type="Rhea" id="RHEA:25312"/>
    </physiologicalReaction>
</comment>
<dbReference type="GO" id="GO:0009854">
    <property type="term" value="P:oxidative photosynthetic carbon pathway"/>
    <property type="evidence" value="ECO:0007669"/>
    <property type="project" value="UniProtKB-KW"/>
</dbReference>
<evidence type="ECO:0000256" key="3">
    <source>
        <dbReference type="ARBA" id="ARBA00022594"/>
    </source>
</evidence>
<dbReference type="PANTHER" id="PTHR10578:SF107">
    <property type="entry name" value="2-HYDROXYACID OXIDASE 1"/>
    <property type="match status" value="1"/>
</dbReference>
<feature type="domain" description="FMN-dependent dehydrogenase" evidence="7">
    <location>
        <begin position="2"/>
        <end position="53"/>
    </location>
</feature>
<dbReference type="Pfam" id="PF01070">
    <property type="entry name" value="FMN_dh"/>
    <property type="match status" value="1"/>
</dbReference>
<gene>
    <name evidence="8" type="ORF">Tci_932097</name>
</gene>
<feature type="non-terminal residue" evidence="8">
    <location>
        <position position="1"/>
    </location>
</feature>
<dbReference type="InterPro" id="IPR000262">
    <property type="entry name" value="FMN-dep_DH"/>
</dbReference>
<dbReference type="PANTHER" id="PTHR10578">
    <property type="entry name" value="S -2-HYDROXY-ACID OXIDASE-RELATED"/>
    <property type="match status" value="1"/>
</dbReference>
<name>A0A699XQB3_TANCI</name>
<evidence type="ECO:0000256" key="4">
    <source>
        <dbReference type="ARBA" id="ARBA00022630"/>
    </source>
</evidence>
<proteinExistence type="predicted"/>